<evidence type="ECO:0000256" key="1">
    <source>
        <dbReference type="SAM" id="MobiDB-lite"/>
    </source>
</evidence>
<dbReference type="EMBL" id="BAAACA010000009">
    <property type="protein sequence ID" value="GAA0589652.1"/>
    <property type="molecule type" value="Genomic_DNA"/>
</dbReference>
<proteinExistence type="predicted"/>
<feature type="region of interest" description="Disordered" evidence="1">
    <location>
        <begin position="1"/>
        <end position="105"/>
    </location>
</feature>
<comment type="caution">
    <text evidence="2">The sequence shown here is derived from an EMBL/GenBank/DDBJ whole genome shotgun (WGS) entry which is preliminary data.</text>
</comment>
<keyword evidence="3" id="KW-1185">Reference proteome</keyword>
<organism evidence="2 3">
    <name type="scientific">Streptomyces crystallinus</name>
    <dbReference type="NCBI Taxonomy" id="68191"/>
    <lineage>
        <taxon>Bacteria</taxon>
        <taxon>Bacillati</taxon>
        <taxon>Actinomycetota</taxon>
        <taxon>Actinomycetes</taxon>
        <taxon>Kitasatosporales</taxon>
        <taxon>Streptomycetaceae</taxon>
        <taxon>Streptomyces</taxon>
    </lineage>
</organism>
<sequence length="105" mass="11060">MSTRAADGARRHRGTPRAWPPRPSPGERVPGGRGGNPPDGGAAVSPGPPRAPGTGPRPMWPDTRRSEMLGRNAAQGRVRTRCDTKGAHAMQVASTPWVRDDVHGG</sequence>
<protein>
    <submittedName>
        <fullName evidence="2">Uncharacterized protein</fullName>
    </submittedName>
</protein>
<accession>A0ABN1FFH3</accession>
<feature type="compositionally biased region" description="Gly residues" evidence="1">
    <location>
        <begin position="29"/>
        <end position="38"/>
    </location>
</feature>
<reference evidence="2 3" key="1">
    <citation type="journal article" date="2019" name="Int. J. Syst. Evol. Microbiol.">
        <title>The Global Catalogue of Microorganisms (GCM) 10K type strain sequencing project: providing services to taxonomists for standard genome sequencing and annotation.</title>
        <authorList>
            <consortium name="The Broad Institute Genomics Platform"/>
            <consortium name="The Broad Institute Genome Sequencing Center for Infectious Disease"/>
            <person name="Wu L."/>
            <person name="Ma J."/>
        </authorList>
    </citation>
    <scope>NUCLEOTIDE SEQUENCE [LARGE SCALE GENOMIC DNA]</scope>
    <source>
        <strain evidence="2 3">JCM 5067</strain>
    </source>
</reference>
<name>A0ABN1FFH3_9ACTN</name>
<evidence type="ECO:0000313" key="2">
    <source>
        <dbReference type="EMBL" id="GAA0589652.1"/>
    </source>
</evidence>
<dbReference type="Proteomes" id="UP001500668">
    <property type="component" value="Unassembled WGS sequence"/>
</dbReference>
<evidence type="ECO:0000313" key="3">
    <source>
        <dbReference type="Proteomes" id="UP001500668"/>
    </source>
</evidence>
<gene>
    <name evidence="2" type="ORF">GCM10010394_18830</name>
</gene>